<accession>A0A9W7W1P1</accession>
<evidence type="ECO:0000256" key="1">
    <source>
        <dbReference type="SAM" id="MobiDB-lite"/>
    </source>
</evidence>
<sequence>QGDIVQKITPLQPVTRSSSDPYGPRTDARPDLHSQANLLLWTGDGRLGVLGYGHANPLVDGEADETLHEHAASAADRAEEDAERQYGMAMRRALERNADEVRFVRGLGIGMY</sequence>
<name>A0A9W7W1P1_9PEZI</name>
<keyword evidence="2" id="KW-0675">Receptor</keyword>
<reference evidence="2 3" key="1">
    <citation type="journal article" date="2018" name="IMA Fungus">
        <title>IMA Genome-F 10: Nine draft genome sequences of Claviceps purpurea s.lat., including C. arundinis, C. humidiphila, and C. cf. spartinae, pseudomolecules for the pitch canker pathogen Fusarium circinatum, draft genome of Davidsoniella eucalypti, Grosmannia galeiformis, Quambalaria eucalypti, and Teratosphaeria destructans.</title>
        <authorList>
            <person name="Wingfield B.D."/>
            <person name="Liu M."/>
            <person name="Nguyen H.D."/>
            <person name="Lane F.A."/>
            <person name="Morgan S.W."/>
            <person name="De Vos L."/>
            <person name="Wilken P.M."/>
            <person name="Duong T.A."/>
            <person name="Aylward J."/>
            <person name="Coetzee M.P."/>
            <person name="Dadej K."/>
            <person name="De Beer Z.W."/>
            <person name="Findlay W."/>
            <person name="Havenga M."/>
            <person name="Kolarik M."/>
            <person name="Menzies J.G."/>
            <person name="Naidoo K."/>
            <person name="Pochopski O."/>
            <person name="Shoukouhi P."/>
            <person name="Santana Q.C."/>
            <person name="Seifert K.A."/>
            <person name="Soal N."/>
            <person name="Steenkamp E.T."/>
            <person name="Tatham C.T."/>
            <person name="van der Nest M.A."/>
            <person name="Wingfield M.J."/>
        </authorList>
    </citation>
    <scope>NUCLEOTIDE SEQUENCE [LARGE SCALE GENOMIC DNA]</scope>
    <source>
        <strain evidence="2">CMW44962</strain>
    </source>
</reference>
<feature type="region of interest" description="Disordered" evidence="1">
    <location>
        <begin position="1"/>
        <end position="30"/>
    </location>
</feature>
<organism evidence="2 3">
    <name type="scientific">Teratosphaeria destructans</name>
    <dbReference type="NCBI Taxonomy" id="418781"/>
    <lineage>
        <taxon>Eukaryota</taxon>
        <taxon>Fungi</taxon>
        <taxon>Dikarya</taxon>
        <taxon>Ascomycota</taxon>
        <taxon>Pezizomycotina</taxon>
        <taxon>Dothideomycetes</taxon>
        <taxon>Dothideomycetidae</taxon>
        <taxon>Mycosphaerellales</taxon>
        <taxon>Teratosphaeriaceae</taxon>
        <taxon>Teratosphaeria</taxon>
    </lineage>
</organism>
<reference evidence="2 3" key="2">
    <citation type="journal article" date="2021" name="Curr. Genet.">
        <title>Genetic response to nitrogen starvation in the aggressive Eucalyptus foliar pathogen Teratosphaeria destructans.</title>
        <authorList>
            <person name="Havenga M."/>
            <person name="Wingfield B.D."/>
            <person name="Wingfield M.J."/>
            <person name="Dreyer L.L."/>
            <person name="Roets F."/>
            <person name="Aylward J."/>
        </authorList>
    </citation>
    <scope>NUCLEOTIDE SEQUENCE [LARGE SCALE GENOMIC DNA]</scope>
    <source>
        <strain evidence="2">CMW44962</strain>
    </source>
</reference>
<protein>
    <submittedName>
        <fullName evidence="2">Ubiquitination Target receptor</fullName>
    </submittedName>
</protein>
<keyword evidence="3" id="KW-1185">Reference proteome</keyword>
<feature type="non-terminal residue" evidence="2">
    <location>
        <position position="1"/>
    </location>
</feature>
<dbReference type="EMBL" id="RIBY02001949">
    <property type="protein sequence ID" value="KAH9826821.1"/>
    <property type="molecule type" value="Genomic_DNA"/>
</dbReference>
<dbReference type="Proteomes" id="UP001138500">
    <property type="component" value="Unassembled WGS sequence"/>
</dbReference>
<evidence type="ECO:0000313" key="2">
    <source>
        <dbReference type="EMBL" id="KAH9826821.1"/>
    </source>
</evidence>
<gene>
    <name evidence="2" type="ORF">Tdes44962_MAKER09941</name>
</gene>
<dbReference type="AlphaFoldDB" id="A0A9W7W1P1"/>
<proteinExistence type="predicted"/>
<comment type="caution">
    <text evidence="2">The sequence shown here is derived from an EMBL/GenBank/DDBJ whole genome shotgun (WGS) entry which is preliminary data.</text>
</comment>
<evidence type="ECO:0000313" key="3">
    <source>
        <dbReference type="Proteomes" id="UP001138500"/>
    </source>
</evidence>